<evidence type="ECO:0000313" key="6">
    <source>
        <dbReference type="EMBL" id="KAG7094622.1"/>
    </source>
</evidence>
<dbReference type="PANTHER" id="PTHR23501:SF87">
    <property type="entry name" value="SIDEROPHORE IRON TRANSPORTER 2"/>
    <property type="match status" value="1"/>
</dbReference>
<evidence type="ECO:0000256" key="2">
    <source>
        <dbReference type="ARBA" id="ARBA00022692"/>
    </source>
</evidence>
<dbReference type="GO" id="GO:0022857">
    <property type="term" value="F:transmembrane transporter activity"/>
    <property type="evidence" value="ECO:0007669"/>
    <property type="project" value="TreeGrafter"/>
</dbReference>
<accession>A0A9P7UU92</accession>
<feature type="transmembrane region" description="Helical" evidence="5">
    <location>
        <begin position="239"/>
        <end position="259"/>
    </location>
</feature>
<keyword evidence="3 5" id="KW-1133">Transmembrane helix</keyword>
<dbReference type="GeneID" id="66074522"/>
<keyword evidence="7" id="KW-1185">Reference proteome</keyword>
<dbReference type="PANTHER" id="PTHR23501">
    <property type="entry name" value="MAJOR FACILITATOR SUPERFAMILY"/>
    <property type="match status" value="1"/>
</dbReference>
<keyword evidence="4 5" id="KW-0472">Membrane</keyword>
<evidence type="ECO:0000256" key="1">
    <source>
        <dbReference type="ARBA" id="ARBA00004141"/>
    </source>
</evidence>
<name>A0A9P7UU92_9AGAR</name>
<keyword evidence="2 5" id="KW-0812">Transmembrane</keyword>
<proteinExistence type="predicted"/>
<evidence type="ECO:0000256" key="3">
    <source>
        <dbReference type="ARBA" id="ARBA00022989"/>
    </source>
</evidence>
<reference evidence="6" key="1">
    <citation type="journal article" date="2021" name="Genome Biol. Evol.">
        <title>The assembled and annotated genome of the fairy-ring fungus Marasmius oreades.</title>
        <authorList>
            <person name="Hiltunen M."/>
            <person name="Ament-Velasquez S.L."/>
            <person name="Johannesson H."/>
        </authorList>
    </citation>
    <scope>NUCLEOTIDE SEQUENCE</scope>
    <source>
        <strain evidence="6">03SP1</strain>
    </source>
</reference>
<gene>
    <name evidence="6" type="ORF">E1B28_005446</name>
</gene>
<dbReference type="GO" id="GO:0005886">
    <property type="term" value="C:plasma membrane"/>
    <property type="evidence" value="ECO:0007669"/>
    <property type="project" value="TreeGrafter"/>
</dbReference>
<dbReference type="RefSeq" id="XP_043011092.1">
    <property type="nucleotide sequence ID" value="XM_043150008.1"/>
</dbReference>
<evidence type="ECO:0000256" key="5">
    <source>
        <dbReference type="SAM" id="Phobius"/>
    </source>
</evidence>
<feature type="transmembrane region" description="Helical" evidence="5">
    <location>
        <begin position="188"/>
        <end position="210"/>
    </location>
</feature>
<feature type="transmembrane region" description="Helical" evidence="5">
    <location>
        <begin position="271"/>
        <end position="289"/>
    </location>
</feature>
<comment type="subcellular location">
    <subcellularLocation>
        <location evidence="1">Membrane</location>
        <topology evidence="1">Multi-pass membrane protein</topology>
    </subcellularLocation>
</comment>
<dbReference type="OrthoDB" id="2241241at2759"/>
<comment type="caution">
    <text evidence="6">The sequence shown here is derived from an EMBL/GenBank/DDBJ whole genome shotgun (WGS) entry which is preliminary data.</text>
</comment>
<dbReference type="AlphaFoldDB" id="A0A9P7UU92"/>
<protein>
    <submittedName>
        <fullName evidence="6">Uncharacterized protein</fullName>
    </submittedName>
</protein>
<dbReference type="KEGG" id="more:E1B28_005446"/>
<dbReference type="Proteomes" id="UP001049176">
    <property type="component" value="Chromosome 3"/>
</dbReference>
<dbReference type="EMBL" id="CM032183">
    <property type="protein sequence ID" value="KAG7094622.1"/>
    <property type="molecule type" value="Genomic_DNA"/>
</dbReference>
<sequence length="320" mass="35956">MSITSISDAHKVDTGIKTVEATYKVYGKYSKWFLFIGLGLASYIYSLESQTTYSYLAFATFALNDHSLIATIQVAQAIIRTFIESCKVPSLWFCLVATFKPVIARFADVTSRGFADIVVLICYVIGYIVIASAKRVEAVAGGIVRLYWPSAPHANHYRRHYSLEVAWPCFWINFPPVRRQCIRWRARLNFDGMFAILVPAALSPLIVTLLCAERKAKKLDLTHATPKTGVFELVRRMDIFGLMLLGAAAALILLPLTLARSAENGWNNPSMIAMIVVGFVLVPIFVMWERYVQYPVVPSKYLKNRSVVLAAFIGFFDFVL</sequence>
<feature type="transmembrane region" description="Helical" evidence="5">
    <location>
        <begin position="113"/>
        <end position="130"/>
    </location>
</feature>
<feature type="transmembrane region" description="Helical" evidence="5">
    <location>
        <begin position="29"/>
        <end position="47"/>
    </location>
</feature>
<evidence type="ECO:0000313" key="7">
    <source>
        <dbReference type="Proteomes" id="UP001049176"/>
    </source>
</evidence>
<evidence type="ECO:0000256" key="4">
    <source>
        <dbReference type="ARBA" id="ARBA00023136"/>
    </source>
</evidence>
<organism evidence="6 7">
    <name type="scientific">Marasmius oreades</name>
    <name type="common">fairy-ring Marasmius</name>
    <dbReference type="NCBI Taxonomy" id="181124"/>
    <lineage>
        <taxon>Eukaryota</taxon>
        <taxon>Fungi</taxon>
        <taxon>Dikarya</taxon>
        <taxon>Basidiomycota</taxon>
        <taxon>Agaricomycotina</taxon>
        <taxon>Agaricomycetes</taxon>
        <taxon>Agaricomycetidae</taxon>
        <taxon>Agaricales</taxon>
        <taxon>Marasmiineae</taxon>
        <taxon>Marasmiaceae</taxon>
        <taxon>Marasmius</taxon>
    </lineage>
</organism>